<organism evidence="1 2">
    <name type="scientific">Paragonimus skrjabini miyazakii</name>
    <dbReference type="NCBI Taxonomy" id="59628"/>
    <lineage>
        <taxon>Eukaryota</taxon>
        <taxon>Metazoa</taxon>
        <taxon>Spiralia</taxon>
        <taxon>Lophotrochozoa</taxon>
        <taxon>Platyhelminthes</taxon>
        <taxon>Trematoda</taxon>
        <taxon>Digenea</taxon>
        <taxon>Plagiorchiida</taxon>
        <taxon>Troglotremata</taxon>
        <taxon>Troglotrematidae</taxon>
        <taxon>Paragonimus</taxon>
    </lineage>
</organism>
<reference evidence="1" key="1">
    <citation type="submission" date="2019-07" db="EMBL/GenBank/DDBJ databases">
        <title>Annotation for the trematode Paragonimus miyazaki's.</title>
        <authorList>
            <person name="Choi Y.-J."/>
        </authorList>
    </citation>
    <scope>NUCLEOTIDE SEQUENCE</scope>
    <source>
        <strain evidence="1">Japan</strain>
    </source>
</reference>
<evidence type="ECO:0000313" key="2">
    <source>
        <dbReference type="Proteomes" id="UP000822476"/>
    </source>
</evidence>
<dbReference type="Proteomes" id="UP000822476">
    <property type="component" value="Unassembled WGS sequence"/>
</dbReference>
<gene>
    <name evidence="1" type="ORF">EG68_05989</name>
</gene>
<accession>A0A8S9YP95</accession>
<keyword evidence="2" id="KW-1185">Reference proteome</keyword>
<proteinExistence type="predicted"/>
<dbReference type="EMBL" id="JTDE01002892">
    <property type="protein sequence ID" value="KAF7256729.1"/>
    <property type="molecule type" value="Genomic_DNA"/>
</dbReference>
<evidence type="ECO:0000313" key="1">
    <source>
        <dbReference type="EMBL" id="KAF7256729.1"/>
    </source>
</evidence>
<name>A0A8S9YP95_9TREM</name>
<protein>
    <submittedName>
        <fullName evidence="1">Uncharacterized protein</fullName>
    </submittedName>
</protein>
<dbReference type="AlphaFoldDB" id="A0A8S9YP95"/>
<sequence length="80" mass="9604">MSHARIIRELFELYYTSVGFENCWKLYSKLAVSSVNVYFSLQYPKRWMYEKLRILKINIGPQSHKAADHHFHLVVLLLVY</sequence>
<comment type="caution">
    <text evidence="1">The sequence shown here is derived from an EMBL/GenBank/DDBJ whole genome shotgun (WGS) entry which is preliminary data.</text>
</comment>